<proteinExistence type="predicted"/>
<feature type="region of interest" description="Disordered" evidence="1">
    <location>
        <begin position="1"/>
        <end position="32"/>
    </location>
</feature>
<dbReference type="Proteomes" id="UP000291343">
    <property type="component" value="Unassembled WGS sequence"/>
</dbReference>
<feature type="compositionally biased region" description="Low complexity" evidence="1">
    <location>
        <begin position="301"/>
        <end position="315"/>
    </location>
</feature>
<keyword evidence="2" id="KW-0812">Transmembrane</keyword>
<feature type="transmembrane region" description="Helical" evidence="2">
    <location>
        <begin position="44"/>
        <end position="69"/>
    </location>
</feature>
<evidence type="ECO:0000256" key="1">
    <source>
        <dbReference type="SAM" id="MobiDB-lite"/>
    </source>
</evidence>
<dbReference type="OrthoDB" id="8964374at2759"/>
<dbReference type="EMBL" id="QKKF02027168">
    <property type="protein sequence ID" value="RZF36025.1"/>
    <property type="molecule type" value="Genomic_DNA"/>
</dbReference>
<comment type="caution">
    <text evidence="3">The sequence shown here is derived from an EMBL/GenBank/DDBJ whole genome shotgun (WGS) entry which is preliminary data.</text>
</comment>
<feature type="region of interest" description="Disordered" evidence="1">
    <location>
        <begin position="266"/>
        <end position="315"/>
    </location>
</feature>
<protein>
    <submittedName>
        <fullName evidence="3">Uncharacterized protein</fullName>
    </submittedName>
</protein>
<keyword evidence="2" id="KW-1133">Transmembrane helix</keyword>
<feature type="compositionally biased region" description="Low complexity" evidence="1">
    <location>
        <begin position="91"/>
        <end position="104"/>
    </location>
</feature>
<gene>
    <name evidence="3" type="ORF">LSTR_LSTR005841</name>
</gene>
<accession>A0A482WQZ9</accession>
<feature type="compositionally biased region" description="Polar residues" evidence="1">
    <location>
        <begin position="1"/>
        <end position="14"/>
    </location>
</feature>
<keyword evidence="4" id="KW-1185">Reference proteome</keyword>
<keyword evidence="2" id="KW-0472">Membrane</keyword>
<feature type="compositionally biased region" description="Low complexity" evidence="1">
    <location>
        <begin position="271"/>
        <end position="293"/>
    </location>
</feature>
<evidence type="ECO:0000313" key="4">
    <source>
        <dbReference type="Proteomes" id="UP000291343"/>
    </source>
</evidence>
<reference evidence="3 4" key="1">
    <citation type="journal article" date="2017" name="Gigascience">
        <title>Genome sequence of the small brown planthopper, Laodelphax striatellus.</title>
        <authorList>
            <person name="Zhu J."/>
            <person name="Jiang F."/>
            <person name="Wang X."/>
            <person name="Yang P."/>
            <person name="Bao Y."/>
            <person name="Zhao W."/>
            <person name="Wang W."/>
            <person name="Lu H."/>
            <person name="Wang Q."/>
            <person name="Cui N."/>
            <person name="Li J."/>
            <person name="Chen X."/>
            <person name="Luo L."/>
            <person name="Yu J."/>
            <person name="Kang L."/>
            <person name="Cui F."/>
        </authorList>
    </citation>
    <scope>NUCLEOTIDE SEQUENCE [LARGE SCALE GENOMIC DNA]</scope>
    <source>
        <strain evidence="3">Lst14</strain>
    </source>
</reference>
<feature type="region of interest" description="Disordered" evidence="1">
    <location>
        <begin position="502"/>
        <end position="523"/>
    </location>
</feature>
<name>A0A482WQZ9_LAOST</name>
<evidence type="ECO:0000256" key="2">
    <source>
        <dbReference type="SAM" id="Phobius"/>
    </source>
</evidence>
<organism evidence="3 4">
    <name type="scientific">Laodelphax striatellus</name>
    <name type="common">Small brown planthopper</name>
    <name type="synonym">Delphax striatella</name>
    <dbReference type="NCBI Taxonomy" id="195883"/>
    <lineage>
        <taxon>Eukaryota</taxon>
        <taxon>Metazoa</taxon>
        <taxon>Ecdysozoa</taxon>
        <taxon>Arthropoda</taxon>
        <taxon>Hexapoda</taxon>
        <taxon>Insecta</taxon>
        <taxon>Pterygota</taxon>
        <taxon>Neoptera</taxon>
        <taxon>Paraneoptera</taxon>
        <taxon>Hemiptera</taxon>
        <taxon>Auchenorrhyncha</taxon>
        <taxon>Fulgoroidea</taxon>
        <taxon>Delphacidae</taxon>
        <taxon>Criomorphinae</taxon>
        <taxon>Laodelphax</taxon>
    </lineage>
</organism>
<dbReference type="InParanoid" id="A0A482WQZ9"/>
<sequence>MEKQQEAAQDSISSIGKPEYPPSEVYVPEPPPAYRRERGTAVQVARIAGLTVIAVSVIISFSMLASAYITATMSCTPASQQQSTIISQEQLPLAQAQRQTQDQQKQGEDDEQSSYQNLVDPLQSDESSDNKHETLLPPPPPPSNGGESSGFQFKMPLQLDFDEIAGSLMEKNQRSRMNCVVEKRRAEEVMDHQPKTVRLPFGVNVTTDPRYEHITGERMAIFCESGHDQRHVPMESMGAPVVVPVPMQMHQGPVPMAVPMPMGSNHHGPMHQHMPPQMPPQMQHGPPPQMHMMPSHHQHHMMPPQQQQQQQSAPQPISLNQIPLNILTRIAQESMNEAGNEPIHIIARTEEHVVPIEGRSMHSMPIEGRSMHSPQQMRDHPVPSDMVRPPPPPFQRLPVHVMQQVGPGQPQPGHPIALAAANEVDQPRPHSAADVLDGFEDLFQPVQRVSVARFFFNSPESTSVQPRDITRGINSIFDSLPDFPFKFNFKITGLPFFNENDTDEIGDSKKAQDNQSDDKTDSMPFGLEDIFMNGFDDINEVIFENGLVCDDSDDNCLQKGGKHFDD</sequence>
<dbReference type="AlphaFoldDB" id="A0A482WQZ9"/>
<evidence type="ECO:0000313" key="3">
    <source>
        <dbReference type="EMBL" id="RZF36025.1"/>
    </source>
</evidence>
<feature type="compositionally biased region" description="Basic and acidic residues" evidence="1">
    <location>
        <begin position="506"/>
        <end position="521"/>
    </location>
</feature>
<feature type="region of interest" description="Disordered" evidence="1">
    <location>
        <begin position="91"/>
        <end position="152"/>
    </location>
</feature>